<comment type="caution">
    <text evidence="4">The sequence shown here is derived from an EMBL/GenBank/DDBJ whole genome shotgun (WGS) entry which is preliminary data.</text>
</comment>
<keyword evidence="5" id="KW-1185">Reference proteome</keyword>
<dbReference type="SMART" id="SM00060">
    <property type="entry name" value="FN3"/>
    <property type="match status" value="6"/>
</dbReference>
<feature type="signal peptide" evidence="2">
    <location>
        <begin position="1"/>
        <end position="17"/>
    </location>
</feature>
<name>A0AAE1UAR1_9EUCA</name>
<keyword evidence="2" id="KW-0732">Signal</keyword>
<dbReference type="AlphaFoldDB" id="A0AAE1UAR1"/>
<feature type="domain" description="Fibronectin type-III" evidence="3">
    <location>
        <begin position="518"/>
        <end position="611"/>
    </location>
</feature>
<evidence type="ECO:0000256" key="2">
    <source>
        <dbReference type="SAM" id="SignalP"/>
    </source>
</evidence>
<dbReference type="PANTHER" id="PTHR46708:SF2">
    <property type="entry name" value="FIBRONECTIN TYPE-III DOMAIN-CONTAINING PROTEIN"/>
    <property type="match status" value="1"/>
</dbReference>
<sequence>MAFSFIYLAAVLVVTAAQDLGYIENFQQSGSGDGWVEVSWDGVPGDSAYPFHKYNLLTDNDFSNDVLCPTTSCTYRINYLEACLEHQFQLTPYFDDPSGGSDLVGVPANTTGFTDEKPPGAPNSLSVVSEDDDGTTIQWSPPTQNPDCVEYYKVCARVDGSVATSCEQTSDTTIKMSALQACGLYHLTITPYTKSGSAAPPLQDSIVTRDDVPGPPQDVVVGVITEDTIQLLWNNPTLNPLCVDKFVITFGETHMSASNLRDTSVEITWGQEGSKVEGYDNEATLSPLSPCTNYTISIHSQNSAEMASEAVVSFAGTSETVPLAPPHVIVDPEGPDSILVIWGENENDRCVGSFQICWNDGIHPVEMCEEVEGGGDNTFVIRDLLPCTNYQVIVNVVTPGGNISDPTSNHTITTDVTPSPVVDLQVTEITSNQMAITFDPPETHPQCVKEYDIHIIDEDQTRRTLKNLATPSPYVENTITGLKACTNYLVRVSAVSPSGKRSGWEEVKNMTTGAAPSEPQELGVSDYTQTSITVQWFGPVDNSRCVTEYELSWEGSATGSDTLPNNNNFKMTYTVDGLAACSDVTFTLLARSASGDSPSSTFTQTTDGCPV</sequence>
<evidence type="ECO:0000259" key="3">
    <source>
        <dbReference type="PROSITE" id="PS50853"/>
    </source>
</evidence>
<feature type="chain" id="PRO_5042073109" description="Fibronectin type-III domain-containing protein" evidence="2">
    <location>
        <begin position="18"/>
        <end position="611"/>
    </location>
</feature>
<organism evidence="4 5">
    <name type="scientific">Petrolisthes manimaculis</name>
    <dbReference type="NCBI Taxonomy" id="1843537"/>
    <lineage>
        <taxon>Eukaryota</taxon>
        <taxon>Metazoa</taxon>
        <taxon>Ecdysozoa</taxon>
        <taxon>Arthropoda</taxon>
        <taxon>Crustacea</taxon>
        <taxon>Multicrustacea</taxon>
        <taxon>Malacostraca</taxon>
        <taxon>Eumalacostraca</taxon>
        <taxon>Eucarida</taxon>
        <taxon>Decapoda</taxon>
        <taxon>Pleocyemata</taxon>
        <taxon>Anomura</taxon>
        <taxon>Galatheoidea</taxon>
        <taxon>Porcellanidae</taxon>
        <taxon>Petrolisthes</taxon>
    </lineage>
</organism>
<dbReference type="PROSITE" id="PS50853">
    <property type="entry name" value="FN3"/>
    <property type="match status" value="4"/>
</dbReference>
<dbReference type="InterPro" id="IPR050991">
    <property type="entry name" value="ECM_Regulatory_Proteins"/>
</dbReference>
<dbReference type="PANTHER" id="PTHR46708">
    <property type="entry name" value="TENASCIN"/>
    <property type="match status" value="1"/>
</dbReference>
<dbReference type="InterPro" id="IPR013783">
    <property type="entry name" value="Ig-like_fold"/>
</dbReference>
<reference evidence="4" key="1">
    <citation type="submission" date="2023-11" db="EMBL/GenBank/DDBJ databases">
        <title>Genome assemblies of two species of porcelain crab, Petrolisthes cinctipes and Petrolisthes manimaculis (Anomura: Porcellanidae).</title>
        <authorList>
            <person name="Angst P."/>
        </authorList>
    </citation>
    <scope>NUCLEOTIDE SEQUENCE</scope>
    <source>
        <strain evidence="4">PB745_02</strain>
        <tissue evidence="4">Gill</tissue>
    </source>
</reference>
<dbReference type="Pfam" id="PF00041">
    <property type="entry name" value="fn3"/>
    <property type="match status" value="3"/>
</dbReference>
<dbReference type="Proteomes" id="UP001292094">
    <property type="component" value="Unassembled WGS sequence"/>
</dbReference>
<dbReference type="Gene3D" id="2.60.40.10">
    <property type="entry name" value="Immunoglobulins"/>
    <property type="match status" value="5"/>
</dbReference>
<keyword evidence="1" id="KW-0677">Repeat</keyword>
<feature type="domain" description="Fibronectin type-III" evidence="3">
    <location>
        <begin position="118"/>
        <end position="215"/>
    </location>
</feature>
<dbReference type="SUPFAM" id="SSF49265">
    <property type="entry name" value="Fibronectin type III"/>
    <property type="match status" value="3"/>
</dbReference>
<evidence type="ECO:0000256" key="1">
    <source>
        <dbReference type="ARBA" id="ARBA00022737"/>
    </source>
</evidence>
<protein>
    <recommendedName>
        <fullName evidence="3">Fibronectin type-III domain-containing protein</fullName>
    </recommendedName>
</protein>
<feature type="domain" description="Fibronectin type-III" evidence="3">
    <location>
        <begin position="324"/>
        <end position="417"/>
    </location>
</feature>
<accession>A0AAE1UAR1</accession>
<dbReference type="EMBL" id="JAWZYT010001246">
    <property type="protein sequence ID" value="KAK4314031.1"/>
    <property type="molecule type" value="Genomic_DNA"/>
</dbReference>
<gene>
    <name evidence="4" type="ORF">Pmani_014650</name>
</gene>
<feature type="domain" description="Fibronectin type-III" evidence="3">
    <location>
        <begin position="420"/>
        <end position="515"/>
    </location>
</feature>
<dbReference type="CDD" id="cd00063">
    <property type="entry name" value="FN3"/>
    <property type="match status" value="5"/>
</dbReference>
<evidence type="ECO:0000313" key="4">
    <source>
        <dbReference type="EMBL" id="KAK4314031.1"/>
    </source>
</evidence>
<proteinExistence type="predicted"/>
<dbReference type="InterPro" id="IPR003961">
    <property type="entry name" value="FN3_dom"/>
</dbReference>
<dbReference type="InterPro" id="IPR036116">
    <property type="entry name" value="FN3_sf"/>
</dbReference>
<evidence type="ECO:0000313" key="5">
    <source>
        <dbReference type="Proteomes" id="UP001292094"/>
    </source>
</evidence>